<evidence type="ECO:0000313" key="4">
    <source>
        <dbReference type="Proteomes" id="UP001600064"/>
    </source>
</evidence>
<keyword evidence="4" id="KW-1185">Reference proteome</keyword>
<organism evidence="3 4">
    <name type="scientific">Remersonia thermophila</name>
    <dbReference type="NCBI Taxonomy" id="72144"/>
    <lineage>
        <taxon>Eukaryota</taxon>
        <taxon>Fungi</taxon>
        <taxon>Dikarya</taxon>
        <taxon>Ascomycota</taxon>
        <taxon>Pezizomycotina</taxon>
        <taxon>Sordariomycetes</taxon>
        <taxon>Sordariomycetidae</taxon>
        <taxon>Sordariales</taxon>
        <taxon>Sordariales incertae sedis</taxon>
        <taxon>Remersonia</taxon>
    </lineage>
</organism>
<evidence type="ECO:0000259" key="2">
    <source>
        <dbReference type="Pfam" id="PF07933"/>
    </source>
</evidence>
<proteinExistence type="predicted"/>
<dbReference type="PANTHER" id="PTHR12847">
    <property type="entry name" value="ATP-BINDING CASSETTE ABC TRANSPORTER-RELATED"/>
    <property type="match status" value="1"/>
</dbReference>
<dbReference type="Proteomes" id="UP001600064">
    <property type="component" value="Unassembled WGS sequence"/>
</dbReference>
<dbReference type="RefSeq" id="XP_070866162.1">
    <property type="nucleotide sequence ID" value="XM_071011232.1"/>
</dbReference>
<feature type="compositionally biased region" description="Low complexity" evidence="1">
    <location>
        <begin position="216"/>
        <end position="231"/>
    </location>
</feature>
<dbReference type="InterPro" id="IPR011993">
    <property type="entry name" value="PH-like_dom_sf"/>
</dbReference>
<dbReference type="PANTHER" id="PTHR12847:SF9">
    <property type="entry name" value="NECAP-LIKE PROTEIN CG9132"/>
    <property type="match status" value="1"/>
</dbReference>
<feature type="domain" description="NECAP PHear" evidence="2">
    <location>
        <begin position="20"/>
        <end position="246"/>
    </location>
</feature>
<accession>A0ABR4DBH3</accession>
<gene>
    <name evidence="3" type="ORF">VTJ83DRAFT_4712</name>
</gene>
<name>A0ABR4DBH3_9PEZI</name>
<evidence type="ECO:0000313" key="3">
    <source>
        <dbReference type="EMBL" id="KAL2267435.1"/>
    </source>
</evidence>
<evidence type="ECO:0000256" key="1">
    <source>
        <dbReference type="SAM" id="MobiDB-lite"/>
    </source>
</evidence>
<dbReference type="EMBL" id="JAZGUE010000004">
    <property type="protein sequence ID" value="KAL2267435.1"/>
    <property type="molecule type" value="Genomic_DNA"/>
</dbReference>
<reference evidence="3 4" key="1">
    <citation type="journal article" date="2024" name="Commun. Biol.">
        <title>Comparative genomic analysis of thermophilic fungi reveals convergent evolutionary adaptations and gene losses.</title>
        <authorList>
            <person name="Steindorff A.S."/>
            <person name="Aguilar-Pontes M.V."/>
            <person name="Robinson A.J."/>
            <person name="Andreopoulos B."/>
            <person name="LaButti K."/>
            <person name="Kuo A."/>
            <person name="Mondo S."/>
            <person name="Riley R."/>
            <person name="Otillar R."/>
            <person name="Haridas S."/>
            <person name="Lipzen A."/>
            <person name="Grimwood J."/>
            <person name="Schmutz J."/>
            <person name="Clum A."/>
            <person name="Reid I.D."/>
            <person name="Moisan M.C."/>
            <person name="Butler G."/>
            <person name="Nguyen T.T.M."/>
            <person name="Dewar K."/>
            <person name="Conant G."/>
            <person name="Drula E."/>
            <person name="Henrissat B."/>
            <person name="Hansel C."/>
            <person name="Singer S."/>
            <person name="Hutchinson M.I."/>
            <person name="de Vries R.P."/>
            <person name="Natvig D.O."/>
            <person name="Powell A.J."/>
            <person name="Tsang A."/>
            <person name="Grigoriev I.V."/>
        </authorList>
    </citation>
    <scope>NUCLEOTIDE SEQUENCE [LARGE SCALE GENOMIC DNA]</scope>
    <source>
        <strain evidence="3 4">ATCC 22073</strain>
    </source>
</reference>
<protein>
    <recommendedName>
        <fullName evidence="2">NECAP PHear domain-containing protein</fullName>
    </recommendedName>
</protein>
<feature type="compositionally biased region" description="Low complexity" evidence="1">
    <location>
        <begin position="254"/>
        <end position="267"/>
    </location>
</feature>
<dbReference type="SUPFAM" id="SSF50729">
    <property type="entry name" value="PH domain-like"/>
    <property type="match status" value="1"/>
</dbReference>
<feature type="region of interest" description="Disordered" evidence="1">
    <location>
        <begin position="252"/>
        <end position="322"/>
    </location>
</feature>
<feature type="compositionally biased region" description="Low complexity" evidence="1">
    <location>
        <begin position="75"/>
        <end position="104"/>
    </location>
</feature>
<sequence>MENAILDPETGQPLPEDAIVRVLHITSRIHVYTLPPNAIATTRGYQAASWTADPRNPIFTGRLRVLETSFSLPASQPTPESQQEQQQQQQQPPPQQQSGDDTSQQHLKITILLEDPATGALFAACPYDHPRAVQPTADSSRFFALRVRDPSGKQRATLGVGFEDRAEAFDFGVALQEAGRGLAAVGVAGFSSSSATAAAAAATTTAAAAAAAAVAGGEGPAGFEPGSAGAGKDWSLKEGETITVKLSGTRFGRRAASGSSDGASSGAGDKETAGQSLSAFALPPPPPPPSSARSAREERAQKRLSAQAQQLGFDDGQFGEFA</sequence>
<comment type="caution">
    <text evidence="3">The sequence shown here is derived from an EMBL/GenBank/DDBJ whole genome shotgun (WGS) entry which is preliminary data.</text>
</comment>
<dbReference type="GeneID" id="98125876"/>
<dbReference type="Gene3D" id="2.30.29.30">
    <property type="entry name" value="Pleckstrin-homology domain (PH domain)/Phosphotyrosine-binding domain (PTB)"/>
    <property type="match status" value="1"/>
</dbReference>
<dbReference type="Pfam" id="PF07933">
    <property type="entry name" value="DUF1681"/>
    <property type="match status" value="1"/>
</dbReference>
<feature type="region of interest" description="Disordered" evidence="1">
    <location>
        <begin position="72"/>
        <end position="104"/>
    </location>
</feature>
<dbReference type="InterPro" id="IPR012466">
    <property type="entry name" value="NECAP_PHear"/>
</dbReference>
<feature type="region of interest" description="Disordered" evidence="1">
    <location>
        <begin position="216"/>
        <end position="235"/>
    </location>
</feature>